<dbReference type="AlphaFoldDB" id="A0A4R3MCI0"/>
<dbReference type="EMBL" id="SMAK01000007">
    <property type="protein sequence ID" value="TCT09175.1"/>
    <property type="molecule type" value="Genomic_DNA"/>
</dbReference>
<dbReference type="InterPro" id="IPR000627">
    <property type="entry name" value="Intradiol_dOase_C"/>
</dbReference>
<dbReference type="PANTHER" id="PTHR33711:SF9">
    <property type="entry name" value="PROTOCATECHUATE 3,4-DIOXYGENASE ALPHA CHAIN"/>
    <property type="match status" value="1"/>
</dbReference>
<gene>
    <name evidence="5" type="ORF">EDC22_10721</name>
</gene>
<dbReference type="Proteomes" id="UP000295678">
    <property type="component" value="Unassembled WGS sequence"/>
</dbReference>
<dbReference type="GO" id="GO:0018578">
    <property type="term" value="F:protocatechuate 3,4-dioxygenase activity"/>
    <property type="evidence" value="ECO:0007669"/>
    <property type="project" value="InterPro"/>
</dbReference>
<dbReference type="InterPro" id="IPR015889">
    <property type="entry name" value="Intradiol_dOase_core"/>
</dbReference>
<evidence type="ECO:0000256" key="3">
    <source>
        <dbReference type="ARBA" id="ARBA00023002"/>
    </source>
</evidence>
<proteinExistence type="inferred from homology"/>
<dbReference type="Pfam" id="PF00775">
    <property type="entry name" value="Dioxygenase_C"/>
    <property type="match status" value="1"/>
</dbReference>
<sequence>MSTTTPSQTVGPFFHFGLTDKYAITDLAGDAAEGERIIIEGRVLDGEGAPVPDCMLEIWQANAAGKYDHPEDTQDKPVDPAFRGFGRCATDVDGRFRFRTIRPGPVPGPGNAAQAPHILVAVFARGLLKPLATRIYFEGDPLNDTDPVLSRVGEGQPRRSLLAADRGGGHYRWDVILQGDNETQFFDI</sequence>
<comment type="caution">
    <text evidence="5">The sequence shown here is derived from an EMBL/GenBank/DDBJ whole genome shotgun (WGS) entry which is preliminary data.</text>
</comment>
<evidence type="ECO:0000256" key="1">
    <source>
        <dbReference type="ARBA" id="ARBA00007825"/>
    </source>
</evidence>
<keyword evidence="6" id="KW-1185">Reference proteome</keyword>
<name>A0A4R3MCI0_9HYPH</name>
<keyword evidence="3" id="KW-0560">Oxidoreductase</keyword>
<dbReference type="InterPro" id="IPR012786">
    <property type="entry name" value="Protocat_dOase_a"/>
</dbReference>
<evidence type="ECO:0000259" key="4">
    <source>
        <dbReference type="PROSITE" id="PS00083"/>
    </source>
</evidence>
<dbReference type="OrthoDB" id="9805815at2"/>
<dbReference type="NCBIfam" id="TIGR02423">
    <property type="entry name" value="protocat_alph"/>
    <property type="match status" value="1"/>
</dbReference>
<dbReference type="Gene3D" id="2.60.130.10">
    <property type="entry name" value="Aromatic compound dioxygenase"/>
    <property type="match status" value="1"/>
</dbReference>
<dbReference type="CDD" id="cd03463">
    <property type="entry name" value="3_4-PCD_alpha"/>
    <property type="match status" value="1"/>
</dbReference>
<dbReference type="PANTHER" id="PTHR33711">
    <property type="entry name" value="DIOXYGENASE, PUTATIVE (AFU_ORTHOLOGUE AFUA_2G02910)-RELATED"/>
    <property type="match status" value="1"/>
</dbReference>
<evidence type="ECO:0000313" key="5">
    <source>
        <dbReference type="EMBL" id="TCT09175.1"/>
    </source>
</evidence>
<dbReference type="InterPro" id="IPR050770">
    <property type="entry name" value="Intradiol_RC_Dioxygenase"/>
</dbReference>
<evidence type="ECO:0000256" key="2">
    <source>
        <dbReference type="ARBA" id="ARBA00022964"/>
    </source>
</evidence>
<reference evidence="5 6" key="1">
    <citation type="submission" date="2019-03" db="EMBL/GenBank/DDBJ databases">
        <title>Genomic Encyclopedia of Type Strains, Phase IV (KMG-IV): sequencing the most valuable type-strain genomes for metagenomic binning, comparative biology and taxonomic classification.</title>
        <authorList>
            <person name="Goeker M."/>
        </authorList>
    </citation>
    <scope>NUCLEOTIDE SEQUENCE [LARGE SCALE GENOMIC DNA]</scope>
    <source>
        <strain evidence="5 6">DSM 19345</strain>
    </source>
</reference>
<dbReference type="GO" id="GO:0008199">
    <property type="term" value="F:ferric iron binding"/>
    <property type="evidence" value="ECO:0007669"/>
    <property type="project" value="InterPro"/>
</dbReference>
<keyword evidence="2 5" id="KW-0223">Dioxygenase</keyword>
<comment type="similarity">
    <text evidence="1">Belongs to the intradiol ring-cleavage dioxygenase family.</text>
</comment>
<dbReference type="PROSITE" id="PS00083">
    <property type="entry name" value="INTRADIOL_DIOXYGENAS"/>
    <property type="match status" value="1"/>
</dbReference>
<accession>A0A4R3MCI0</accession>
<feature type="domain" description="Intradiol ring-cleavage dioxygenases" evidence="4">
    <location>
        <begin position="39"/>
        <end position="67"/>
    </location>
</feature>
<dbReference type="RefSeq" id="WP_132806894.1">
    <property type="nucleotide sequence ID" value="NZ_SMAK01000007.1"/>
</dbReference>
<evidence type="ECO:0000313" key="6">
    <source>
        <dbReference type="Proteomes" id="UP000295678"/>
    </source>
</evidence>
<dbReference type="SUPFAM" id="SSF49482">
    <property type="entry name" value="Aromatic compound dioxygenase"/>
    <property type="match status" value="1"/>
</dbReference>
<organism evidence="5 6">
    <name type="scientific">Tepidamorphus gemmatus</name>
    <dbReference type="NCBI Taxonomy" id="747076"/>
    <lineage>
        <taxon>Bacteria</taxon>
        <taxon>Pseudomonadati</taxon>
        <taxon>Pseudomonadota</taxon>
        <taxon>Alphaproteobacteria</taxon>
        <taxon>Hyphomicrobiales</taxon>
        <taxon>Tepidamorphaceae</taxon>
        <taxon>Tepidamorphus</taxon>
    </lineage>
</organism>
<protein>
    <submittedName>
        <fullName evidence="5">Protocatechuate 3,4-dioxygenase alpha subunit</fullName>
    </submittedName>
</protein>